<dbReference type="Gene3D" id="3.10.180.10">
    <property type="entry name" value="2,3-Dihydroxybiphenyl 1,2-Dioxygenase, domain 1"/>
    <property type="match status" value="2"/>
</dbReference>
<dbReference type="PROSITE" id="PS51819">
    <property type="entry name" value="VOC"/>
    <property type="match status" value="2"/>
</dbReference>
<dbReference type="Pfam" id="PF22632">
    <property type="entry name" value="BphC_D1"/>
    <property type="match status" value="1"/>
</dbReference>
<dbReference type="SUPFAM" id="SSF54593">
    <property type="entry name" value="Glyoxalase/Bleomycin resistance protein/Dihydroxybiphenyl dioxygenase"/>
    <property type="match status" value="1"/>
</dbReference>
<gene>
    <name evidence="1" type="ORF">IMCC3088_2645</name>
</gene>
<protein>
    <submittedName>
        <fullName evidence="1">2,3-dihydroxybiphenyl 1,2-dioxygenase</fullName>
    </submittedName>
</protein>
<dbReference type="RefSeq" id="WP_009576803.1">
    <property type="nucleotide sequence ID" value="NZ_AEIG01000086.1"/>
</dbReference>
<comment type="caution">
    <text evidence="1">The sequence shown here is derived from an EMBL/GenBank/DDBJ whole genome shotgun (WGS) entry which is preliminary data.</text>
</comment>
<dbReference type="InterPro" id="IPR004360">
    <property type="entry name" value="Glyas_Fos-R_dOase_dom"/>
</dbReference>
<evidence type="ECO:0000313" key="2">
    <source>
        <dbReference type="Proteomes" id="UP000005615"/>
    </source>
</evidence>
<proteinExistence type="predicted"/>
<dbReference type="Pfam" id="PF00903">
    <property type="entry name" value="Glyoxalase"/>
    <property type="match status" value="1"/>
</dbReference>
<keyword evidence="2" id="KW-1185">Reference proteome</keyword>
<dbReference type="AlphaFoldDB" id="F3L4P4"/>
<dbReference type="STRING" id="2518989.IMCC3088_2645"/>
<dbReference type="GO" id="GO:0051213">
    <property type="term" value="F:dioxygenase activity"/>
    <property type="evidence" value="ECO:0007669"/>
    <property type="project" value="UniProtKB-KW"/>
</dbReference>
<dbReference type="InterPro" id="IPR037523">
    <property type="entry name" value="VOC_core"/>
</dbReference>
<accession>F3L4P4</accession>
<organism evidence="1 2">
    <name type="scientific">Aequoribacter fuscus</name>
    <dbReference type="NCBI Taxonomy" id="2518989"/>
    <lineage>
        <taxon>Bacteria</taxon>
        <taxon>Pseudomonadati</taxon>
        <taxon>Pseudomonadota</taxon>
        <taxon>Gammaproteobacteria</taxon>
        <taxon>Cellvibrionales</taxon>
        <taxon>Halieaceae</taxon>
        <taxon>Aequoribacter</taxon>
    </lineage>
</organism>
<name>F3L4P4_9GAMM</name>
<dbReference type="CDD" id="cd07252">
    <property type="entry name" value="BphC1-RGP6_N_like"/>
    <property type="match status" value="1"/>
</dbReference>
<dbReference type="InterPro" id="IPR029068">
    <property type="entry name" value="Glyas_Bleomycin-R_OHBP_Dase"/>
</dbReference>
<reference evidence="1 2" key="1">
    <citation type="journal article" date="2011" name="J. Bacteriol.">
        <title>Genome sequence of strain IMCC3088, a proteorhodopsin-containing marine bacterium belonging to the OM60/NOR5 clade.</title>
        <authorList>
            <person name="Jang Y."/>
            <person name="Oh H.M."/>
            <person name="Kang I."/>
            <person name="Lee K."/>
            <person name="Yang S.J."/>
            <person name="Cho J.C."/>
        </authorList>
    </citation>
    <scope>NUCLEOTIDE SEQUENCE [LARGE SCALE GENOMIC DNA]</scope>
    <source>
        <strain evidence="1 2">IMCC3088</strain>
    </source>
</reference>
<dbReference type="CDD" id="cd07237">
    <property type="entry name" value="BphC1-RGP6_C_like"/>
    <property type="match status" value="1"/>
</dbReference>
<keyword evidence="1" id="KW-0223">Dioxygenase</keyword>
<dbReference type="eggNOG" id="COG0346">
    <property type="taxonomic scope" value="Bacteria"/>
</dbReference>
<sequence>MAIKSLGYIGVNSTDLSQWRTFACDVMGLEDVSAHLSCNENTALFKMDDHPYRLIVNKSDTDQFAFCGWETNSEAGLREVADALTAAGVAVTWADADHIAERRVTQLLSFTDPSGTRHEVFYGVISDFKRLNSPAGVSHFVTGSQGLGHVVLPAPNFDETSSFFTEVLGFGLSDLMKIKFTPDPAEPEKRLWFMHCNERHHSLGLFEMPLPAGCVHVMVEVPNVDEVGLGNDRRIAAGVKLTGTLGRHANDHMVSFYMRSPAGFDIEYGAEGRTVDDWDNYPVFQSTVASFWGHDFSVGHED</sequence>
<dbReference type="Proteomes" id="UP000005615">
    <property type="component" value="Unassembled WGS sequence"/>
</dbReference>
<evidence type="ECO:0000313" key="1">
    <source>
        <dbReference type="EMBL" id="EGG28692.1"/>
    </source>
</evidence>
<keyword evidence="1" id="KW-0560">Oxidoreductase</keyword>
<dbReference type="EMBL" id="AEIG01000086">
    <property type="protein sequence ID" value="EGG28692.1"/>
    <property type="molecule type" value="Genomic_DNA"/>
</dbReference>
<dbReference type="OrthoDB" id="9803142at2"/>